<evidence type="ECO:0008006" key="4">
    <source>
        <dbReference type="Google" id="ProtNLM"/>
    </source>
</evidence>
<dbReference type="PANTHER" id="PTHR38116">
    <property type="entry name" value="CHROMOSOME 7, WHOLE GENOME SHOTGUN SEQUENCE"/>
    <property type="match status" value="1"/>
</dbReference>
<name>A0ABR1F0J9_9ASCO</name>
<organism evidence="2 3">
    <name type="scientific">Myxozyma melibiosi</name>
    <dbReference type="NCBI Taxonomy" id="54550"/>
    <lineage>
        <taxon>Eukaryota</taxon>
        <taxon>Fungi</taxon>
        <taxon>Dikarya</taxon>
        <taxon>Ascomycota</taxon>
        <taxon>Saccharomycotina</taxon>
        <taxon>Lipomycetes</taxon>
        <taxon>Lipomycetales</taxon>
        <taxon>Lipomycetaceae</taxon>
        <taxon>Myxozyma</taxon>
    </lineage>
</organism>
<feature type="region of interest" description="Disordered" evidence="1">
    <location>
        <begin position="51"/>
        <end position="116"/>
    </location>
</feature>
<dbReference type="InterPro" id="IPR021833">
    <property type="entry name" value="DUF3425"/>
</dbReference>
<reference evidence="2 3" key="1">
    <citation type="submission" date="2024-03" db="EMBL/GenBank/DDBJ databases">
        <title>Genome-scale model development and genomic sequencing of the oleaginous clade Lipomyces.</title>
        <authorList>
            <consortium name="Lawrence Berkeley National Laboratory"/>
            <person name="Czajka J.J."/>
            <person name="Han Y."/>
            <person name="Kim J."/>
            <person name="Mondo S.J."/>
            <person name="Hofstad B.A."/>
            <person name="Robles A."/>
            <person name="Haridas S."/>
            <person name="Riley R."/>
            <person name="LaButti K."/>
            <person name="Pangilinan J."/>
            <person name="Andreopoulos W."/>
            <person name="Lipzen A."/>
            <person name="Yan J."/>
            <person name="Wang M."/>
            <person name="Ng V."/>
            <person name="Grigoriev I.V."/>
            <person name="Spatafora J.W."/>
            <person name="Magnuson J.K."/>
            <person name="Baker S.E."/>
            <person name="Pomraning K.R."/>
        </authorList>
    </citation>
    <scope>NUCLEOTIDE SEQUENCE [LARGE SCALE GENOMIC DNA]</scope>
    <source>
        <strain evidence="2 3">Phaff 52-87</strain>
    </source>
</reference>
<keyword evidence="3" id="KW-1185">Reference proteome</keyword>
<sequence length="376" mass="41526">MRSSSPRRRVAASNAAAALRAADSSDDEMTIDERKEWMGIADPLLRRRIQNRVAQRARRRRLAKSKGSKDHSESKSRQQSWDSEASSTAPSSTFDEKAAEEPTDEPLACESASDPPSSASIIAEILGLDSTPPSATLSTPSSSSISDTDSISPSTPPTLFATPQDLQREHYERELERMTSLDFDSALDCSLFDEPSTAPPDQFRQCLAGSLAPTTTTLQELLMPPSLMMPCQPVGTAMCHNIKKLPLPHDLPQYQVFSPPEDSSSIPRSLFPTQLQSVVPHIQYVDAIPFSSLRDALLQQMRMGSLDEIAFCQDLLNDGFRVWGSDPAQPLAWEISEEFAKKWAWLIDDSILDIAKFWAGQRKQGHLDGEILPSLL</sequence>
<comment type="caution">
    <text evidence="2">The sequence shown here is derived from an EMBL/GenBank/DDBJ whole genome shotgun (WGS) entry which is preliminary data.</text>
</comment>
<gene>
    <name evidence="2" type="ORF">BZA70DRAFT_291408</name>
</gene>
<proteinExistence type="predicted"/>
<feature type="compositionally biased region" description="Low complexity" evidence="1">
    <location>
        <begin position="11"/>
        <end position="22"/>
    </location>
</feature>
<evidence type="ECO:0000256" key="1">
    <source>
        <dbReference type="SAM" id="MobiDB-lite"/>
    </source>
</evidence>
<feature type="compositionally biased region" description="Basic and acidic residues" evidence="1">
    <location>
        <begin position="67"/>
        <end position="76"/>
    </location>
</feature>
<dbReference type="PANTHER" id="PTHR38116:SF9">
    <property type="entry name" value="BZIP DOMAIN-CONTAINING PROTEIN"/>
    <property type="match status" value="1"/>
</dbReference>
<dbReference type="EMBL" id="JBBJBU010000012">
    <property type="protein sequence ID" value="KAK7203377.1"/>
    <property type="molecule type" value="Genomic_DNA"/>
</dbReference>
<feature type="region of interest" description="Disordered" evidence="1">
    <location>
        <begin position="1"/>
        <end position="30"/>
    </location>
</feature>
<accession>A0ABR1F0J9</accession>
<feature type="compositionally biased region" description="Basic residues" evidence="1">
    <location>
        <begin position="1"/>
        <end position="10"/>
    </location>
</feature>
<protein>
    <recommendedName>
        <fullName evidence="4">BZIP domain-containing protein</fullName>
    </recommendedName>
</protein>
<feature type="compositionally biased region" description="Basic residues" evidence="1">
    <location>
        <begin position="51"/>
        <end position="66"/>
    </location>
</feature>
<feature type="region of interest" description="Disordered" evidence="1">
    <location>
        <begin position="130"/>
        <end position="161"/>
    </location>
</feature>
<dbReference type="RefSeq" id="XP_064766410.1">
    <property type="nucleotide sequence ID" value="XM_064914292.1"/>
</dbReference>
<evidence type="ECO:0000313" key="2">
    <source>
        <dbReference type="EMBL" id="KAK7203377.1"/>
    </source>
</evidence>
<evidence type="ECO:0000313" key="3">
    <source>
        <dbReference type="Proteomes" id="UP001498771"/>
    </source>
</evidence>
<feature type="compositionally biased region" description="Polar residues" evidence="1">
    <location>
        <begin position="77"/>
        <end position="93"/>
    </location>
</feature>
<feature type="compositionally biased region" description="Low complexity" evidence="1">
    <location>
        <begin position="130"/>
        <end position="159"/>
    </location>
</feature>
<dbReference type="Proteomes" id="UP001498771">
    <property type="component" value="Unassembled WGS sequence"/>
</dbReference>
<dbReference type="Pfam" id="PF11905">
    <property type="entry name" value="DUF3425"/>
    <property type="match status" value="1"/>
</dbReference>
<dbReference type="GeneID" id="90039804"/>